<proteinExistence type="predicted"/>
<dbReference type="AlphaFoldDB" id="A0A699VBL3"/>
<dbReference type="EMBL" id="BKCJ011412017">
    <property type="protein sequence ID" value="GFD31239.1"/>
    <property type="molecule type" value="Genomic_DNA"/>
</dbReference>
<evidence type="ECO:0008006" key="3">
    <source>
        <dbReference type="Google" id="ProtNLM"/>
    </source>
</evidence>
<reference evidence="2" key="1">
    <citation type="journal article" date="2019" name="Sci. Rep.">
        <title>Draft genome of Tanacetum cinerariifolium, the natural source of mosquito coil.</title>
        <authorList>
            <person name="Yamashiro T."/>
            <person name="Shiraishi A."/>
            <person name="Satake H."/>
            <person name="Nakayama K."/>
        </authorList>
    </citation>
    <scope>NUCLEOTIDE SEQUENCE</scope>
</reference>
<protein>
    <recommendedName>
        <fullName evidence="3">Zinc finger, CCHC-type, retrotransposon Gag domain protein</fullName>
    </recommendedName>
</protein>
<feature type="non-terminal residue" evidence="2">
    <location>
        <position position="54"/>
    </location>
</feature>
<evidence type="ECO:0000256" key="1">
    <source>
        <dbReference type="SAM" id="MobiDB-lite"/>
    </source>
</evidence>
<feature type="non-terminal residue" evidence="2">
    <location>
        <position position="1"/>
    </location>
</feature>
<organism evidence="2">
    <name type="scientific">Tanacetum cinerariifolium</name>
    <name type="common">Dalmatian daisy</name>
    <name type="synonym">Chrysanthemum cinerariifolium</name>
    <dbReference type="NCBI Taxonomy" id="118510"/>
    <lineage>
        <taxon>Eukaryota</taxon>
        <taxon>Viridiplantae</taxon>
        <taxon>Streptophyta</taxon>
        <taxon>Embryophyta</taxon>
        <taxon>Tracheophyta</taxon>
        <taxon>Spermatophyta</taxon>
        <taxon>Magnoliopsida</taxon>
        <taxon>eudicotyledons</taxon>
        <taxon>Gunneridae</taxon>
        <taxon>Pentapetalae</taxon>
        <taxon>asterids</taxon>
        <taxon>campanulids</taxon>
        <taxon>Asterales</taxon>
        <taxon>Asteraceae</taxon>
        <taxon>Asteroideae</taxon>
        <taxon>Anthemideae</taxon>
        <taxon>Anthemidinae</taxon>
        <taxon>Tanacetum</taxon>
    </lineage>
</organism>
<name>A0A699VBL3_TANCI</name>
<sequence length="54" mass="6027">VQNALQTLLPQIRAEIREEFRTSSGPSDAGGNPPPNALQTLLPQIRAEIREEFR</sequence>
<accession>A0A699VBL3</accession>
<evidence type="ECO:0000313" key="2">
    <source>
        <dbReference type="EMBL" id="GFD31239.1"/>
    </source>
</evidence>
<comment type="caution">
    <text evidence="2">The sequence shown here is derived from an EMBL/GenBank/DDBJ whole genome shotgun (WGS) entry which is preliminary data.</text>
</comment>
<feature type="region of interest" description="Disordered" evidence="1">
    <location>
        <begin position="20"/>
        <end position="42"/>
    </location>
</feature>
<gene>
    <name evidence="2" type="ORF">Tci_903208</name>
</gene>